<dbReference type="PROSITE" id="PS01012">
    <property type="entry name" value="FOLYLPOLYGLU_SYNT_2"/>
    <property type="match status" value="1"/>
</dbReference>
<dbReference type="InterPro" id="IPR036565">
    <property type="entry name" value="Mur-like_cat_sf"/>
</dbReference>
<evidence type="ECO:0000256" key="5">
    <source>
        <dbReference type="ARBA" id="ARBA00008276"/>
    </source>
</evidence>
<gene>
    <name evidence="20" type="primary">MET7</name>
    <name evidence="20" type="ORF">Hypma_010038</name>
</gene>
<keyword evidence="12 18" id="KW-0067">ATP-binding</keyword>
<dbReference type="OrthoDB" id="5212574at2759"/>
<dbReference type="Proteomes" id="UP000076154">
    <property type="component" value="Unassembled WGS sequence"/>
</dbReference>
<feature type="binding site" evidence="18">
    <location>
        <position position="351"/>
    </location>
    <ligand>
        <name>ATP</name>
        <dbReference type="ChEBI" id="CHEBI:30616"/>
    </ligand>
</feature>
<keyword evidence="6" id="KW-0963">Cytoplasm</keyword>
<evidence type="ECO:0000256" key="4">
    <source>
        <dbReference type="ARBA" id="ARBA00005150"/>
    </source>
</evidence>
<dbReference type="UniPathway" id="UPA00850"/>
<dbReference type="GO" id="GO:0005829">
    <property type="term" value="C:cytosol"/>
    <property type="evidence" value="ECO:0007669"/>
    <property type="project" value="TreeGrafter"/>
</dbReference>
<evidence type="ECO:0000256" key="13">
    <source>
        <dbReference type="ARBA" id="ARBA00022842"/>
    </source>
</evidence>
<keyword evidence="21" id="KW-1185">Reference proteome</keyword>
<keyword evidence="13 19" id="KW-0460">Magnesium</keyword>
<evidence type="ECO:0000313" key="20">
    <source>
        <dbReference type="EMBL" id="RDB22533.1"/>
    </source>
</evidence>
<comment type="similarity">
    <text evidence="5 17">Belongs to the folylpolyglutamate synthase family.</text>
</comment>
<dbReference type="InterPro" id="IPR001645">
    <property type="entry name" value="Folylpolyglutamate_synth"/>
</dbReference>
<organism evidence="20 21">
    <name type="scientific">Hypsizygus marmoreus</name>
    <name type="common">White beech mushroom</name>
    <name type="synonym">Agaricus marmoreus</name>
    <dbReference type="NCBI Taxonomy" id="39966"/>
    <lineage>
        <taxon>Eukaryota</taxon>
        <taxon>Fungi</taxon>
        <taxon>Dikarya</taxon>
        <taxon>Basidiomycota</taxon>
        <taxon>Agaricomycotina</taxon>
        <taxon>Agaricomycetes</taxon>
        <taxon>Agaricomycetidae</taxon>
        <taxon>Agaricales</taxon>
        <taxon>Tricholomatineae</taxon>
        <taxon>Lyophyllaceae</taxon>
        <taxon>Hypsizygus</taxon>
    </lineage>
</organism>
<dbReference type="FunCoup" id="A0A369JS60">
    <property type="interactions" value="450"/>
</dbReference>
<dbReference type="Gene3D" id="3.90.190.20">
    <property type="entry name" value="Mur ligase, C-terminal domain"/>
    <property type="match status" value="1"/>
</dbReference>
<comment type="function">
    <text evidence="17">Catalyzes conversion of folates to polyglutamate derivatives allowing concentration of folate compounds in the cell and the intracellular retention of these cofactors, which are important substrates for most of the folate-dependent enzymes that are involved in one-carbon transfer reactions involved in purine, pyrimidine and amino acid synthesis.</text>
</comment>
<dbReference type="EC" id="6.3.2.17" evidence="17"/>
<evidence type="ECO:0000256" key="11">
    <source>
        <dbReference type="ARBA" id="ARBA00022792"/>
    </source>
</evidence>
<dbReference type="InterPro" id="IPR023600">
    <property type="entry name" value="Folylpolyglutamate_synth_euk"/>
</dbReference>
<evidence type="ECO:0000313" key="21">
    <source>
        <dbReference type="Proteomes" id="UP000076154"/>
    </source>
</evidence>
<dbReference type="PANTHER" id="PTHR11136">
    <property type="entry name" value="FOLYLPOLYGLUTAMATE SYNTHASE-RELATED"/>
    <property type="match status" value="1"/>
</dbReference>
<proteinExistence type="inferred from homology"/>
<evidence type="ECO:0000256" key="8">
    <source>
        <dbReference type="ARBA" id="ARBA00022598"/>
    </source>
</evidence>
<evidence type="ECO:0000256" key="7">
    <source>
        <dbReference type="ARBA" id="ARBA00022563"/>
    </source>
</evidence>
<name>A0A369JS60_HYPMA</name>
<evidence type="ECO:0000256" key="9">
    <source>
        <dbReference type="ARBA" id="ARBA00022723"/>
    </source>
</evidence>
<keyword evidence="8 17" id="KW-0436">Ligase</keyword>
<evidence type="ECO:0000256" key="3">
    <source>
        <dbReference type="ARBA" id="ARBA00004496"/>
    </source>
</evidence>
<dbReference type="GO" id="GO:0005743">
    <property type="term" value="C:mitochondrial inner membrane"/>
    <property type="evidence" value="ECO:0007669"/>
    <property type="project" value="UniProtKB-SubCell"/>
</dbReference>
<evidence type="ECO:0000256" key="18">
    <source>
        <dbReference type="PIRSR" id="PIRSR038895-1"/>
    </source>
</evidence>
<dbReference type="InterPro" id="IPR036615">
    <property type="entry name" value="Mur_ligase_C_dom_sf"/>
</dbReference>
<evidence type="ECO:0000256" key="16">
    <source>
        <dbReference type="ARBA" id="ARBA00047493"/>
    </source>
</evidence>
<accession>A0A369JS60</accession>
<keyword evidence="14" id="KW-0496">Mitochondrion</keyword>
<dbReference type="AlphaFoldDB" id="A0A369JS60"/>
<keyword evidence="9 19" id="KW-0479">Metal-binding</keyword>
<evidence type="ECO:0000256" key="19">
    <source>
        <dbReference type="PIRSR" id="PIRSR038895-2"/>
    </source>
</evidence>
<feature type="binding site" evidence="19">
    <location>
        <position position="237"/>
    </location>
    <ligand>
        <name>Mg(2+)</name>
        <dbReference type="ChEBI" id="CHEBI:18420"/>
        <label>1</label>
    </ligand>
</feature>
<reference evidence="20" key="1">
    <citation type="submission" date="2018-04" db="EMBL/GenBank/DDBJ databases">
        <title>Whole genome sequencing of Hypsizygus marmoreus.</title>
        <authorList>
            <person name="Choi I.-G."/>
            <person name="Min B."/>
            <person name="Kim J.-G."/>
            <person name="Kim S."/>
            <person name="Oh Y.-L."/>
            <person name="Kong W.-S."/>
            <person name="Park H."/>
            <person name="Jeong J."/>
            <person name="Song E.-S."/>
        </authorList>
    </citation>
    <scope>NUCLEOTIDE SEQUENCE [LARGE SCALE GENOMIC DNA]</scope>
    <source>
        <strain evidence="20">51987-8</strain>
    </source>
</reference>
<dbReference type="GO" id="GO:0046872">
    <property type="term" value="F:metal ion binding"/>
    <property type="evidence" value="ECO:0007669"/>
    <property type="project" value="UniProtKB-KW"/>
</dbReference>
<dbReference type="PANTHER" id="PTHR11136:SF5">
    <property type="entry name" value="FOLYLPOLYGLUTAMATE SYNTHASE, MITOCHONDRIAL"/>
    <property type="match status" value="1"/>
</dbReference>
<dbReference type="GO" id="GO:0005524">
    <property type="term" value="F:ATP binding"/>
    <property type="evidence" value="ECO:0007669"/>
    <property type="project" value="UniProtKB-KW"/>
</dbReference>
<evidence type="ECO:0000256" key="12">
    <source>
        <dbReference type="ARBA" id="ARBA00022840"/>
    </source>
</evidence>
<keyword evidence="11" id="KW-0999">Mitochondrion inner membrane</keyword>
<evidence type="ECO:0000256" key="15">
    <source>
        <dbReference type="ARBA" id="ARBA00023136"/>
    </source>
</evidence>
<keyword evidence="10 18" id="KW-0547">Nucleotide-binding</keyword>
<dbReference type="Gene3D" id="3.40.1190.10">
    <property type="entry name" value="Mur-like, catalytic domain"/>
    <property type="match status" value="1"/>
</dbReference>
<dbReference type="NCBIfam" id="TIGR01499">
    <property type="entry name" value="folC"/>
    <property type="match status" value="1"/>
</dbReference>
<sequence>MSPKTSLTLRANNLEMRPTALLSSLLRAFSQKYTFLNPKSRKMSTRSYKEAVEHLNSLQSNAAALEAVRSSGGRLSEFAIPEMLEYLGRIGYSPNDLNTLNVIHITGTKGKGSTSAFTDSILRHALPGMKIGLYTSPHLVAVRERIRINGAPITEEQFATYFFEVWDRLVINDMRRSPSTSVMPGYFRFVTLVAFHAFLDLKVDATILEVGVGGTYDSTNIVPKPVVTGITALGIDHVAVLGKTIQDIAWQKGGIFKDSVPAITVDQPPEGMKVLEDRAKELKVSEFCVAPFIPGLSDIQLGLAGIHQIQNAGLAVALARSFLKSRTFVNEVEPLPESFVAGLQETKWPGRCQTVVDPKRRKTTWYLDGAHTVESLECCMQWFVDPDVGLERSRSRPMRVLVFNCTSGRSGPAFLSSVFSKIAAQLKIHDQAEDAESFFDHVIFCANVTYADGHFKGAKASDLTTLAIPTDDLAELKTQRQLASAWSTSVPSFPSTKIHVLPSIEHAVNEIEKIESGSEEPVKILVAGSLHLVGGVIEVAGLSSVAL</sequence>
<feature type="binding site" evidence="18">
    <location>
        <position position="368"/>
    </location>
    <ligand>
        <name>ATP</name>
        <dbReference type="ChEBI" id="CHEBI:30616"/>
    </ligand>
</feature>
<feature type="binding site" evidence="19">
    <location>
        <position position="209"/>
    </location>
    <ligand>
        <name>Mg(2+)</name>
        <dbReference type="ChEBI" id="CHEBI:18420"/>
        <label>1</label>
    </ligand>
</feature>
<evidence type="ECO:0000256" key="1">
    <source>
        <dbReference type="ARBA" id="ARBA00004273"/>
    </source>
</evidence>
<evidence type="ECO:0000256" key="10">
    <source>
        <dbReference type="ARBA" id="ARBA00022741"/>
    </source>
</evidence>
<comment type="pathway">
    <text evidence="4 17">Cofactor biosynthesis; tetrahydrofolylpolyglutamate biosynthesis.</text>
</comment>
<evidence type="ECO:0000256" key="17">
    <source>
        <dbReference type="PIRNR" id="PIRNR038895"/>
    </source>
</evidence>
<dbReference type="GO" id="GO:0005759">
    <property type="term" value="C:mitochondrial matrix"/>
    <property type="evidence" value="ECO:0007669"/>
    <property type="project" value="UniProtKB-SubCell"/>
</dbReference>
<keyword evidence="7 17" id="KW-0554">One-carbon metabolism</keyword>
<comment type="catalytic activity">
    <reaction evidence="16 17">
        <text>(6S)-5,6,7,8-tetrahydrofolyl-(gamma-L-Glu)(n) + L-glutamate + ATP = (6S)-5,6,7,8-tetrahydrofolyl-(gamma-L-Glu)(n+1) + ADP + phosphate + H(+)</text>
        <dbReference type="Rhea" id="RHEA:10580"/>
        <dbReference type="Rhea" id="RHEA-COMP:14738"/>
        <dbReference type="Rhea" id="RHEA-COMP:14740"/>
        <dbReference type="ChEBI" id="CHEBI:15378"/>
        <dbReference type="ChEBI" id="CHEBI:29985"/>
        <dbReference type="ChEBI" id="CHEBI:30616"/>
        <dbReference type="ChEBI" id="CHEBI:43474"/>
        <dbReference type="ChEBI" id="CHEBI:141005"/>
        <dbReference type="ChEBI" id="CHEBI:456216"/>
        <dbReference type="EC" id="6.3.2.17"/>
    </reaction>
</comment>
<dbReference type="InParanoid" id="A0A369JS60"/>
<dbReference type="InterPro" id="IPR018109">
    <property type="entry name" value="Folylpolyglutamate_synth_CS"/>
</dbReference>
<evidence type="ECO:0000256" key="2">
    <source>
        <dbReference type="ARBA" id="ARBA00004305"/>
    </source>
</evidence>
<dbReference type="GO" id="GO:0004326">
    <property type="term" value="F:tetrahydrofolylpolyglutamate synthase activity"/>
    <property type="evidence" value="ECO:0007669"/>
    <property type="project" value="UniProtKB-EC"/>
</dbReference>
<dbReference type="GO" id="GO:0006730">
    <property type="term" value="P:one-carbon metabolic process"/>
    <property type="evidence" value="ECO:0007669"/>
    <property type="project" value="UniProtKB-KW"/>
</dbReference>
<dbReference type="SUPFAM" id="SSF53244">
    <property type="entry name" value="MurD-like peptide ligases, peptide-binding domain"/>
    <property type="match status" value="1"/>
</dbReference>
<evidence type="ECO:0000256" key="14">
    <source>
        <dbReference type="ARBA" id="ARBA00023128"/>
    </source>
</evidence>
<comment type="cofactor">
    <cofactor evidence="17">
        <name>a monovalent cation</name>
        <dbReference type="ChEBI" id="CHEBI:60242"/>
    </cofactor>
    <text evidence="17">A monovalent cation.</text>
</comment>
<keyword evidence="15" id="KW-0472">Membrane</keyword>
<evidence type="ECO:0000256" key="6">
    <source>
        <dbReference type="ARBA" id="ARBA00022490"/>
    </source>
</evidence>
<dbReference type="EMBL" id="LUEZ02000049">
    <property type="protein sequence ID" value="RDB22533.1"/>
    <property type="molecule type" value="Genomic_DNA"/>
</dbReference>
<dbReference type="SUPFAM" id="SSF53623">
    <property type="entry name" value="MurD-like peptide ligases, catalytic domain"/>
    <property type="match status" value="1"/>
</dbReference>
<feature type="binding site" evidence="19">
    <location>
        <position position="136"/>
    </location>
    <ligand>
        <name>Mg(2+)</name>
        <dbReference type="ChEBI" id="CHEBI:18420"/>
        <label>1</label>
    </ligand>
</feature>
<dbReference type="FunFam" id="3.40.1190.10:FF:000009">
    <property type="entry name" value="Folylpolyglutamate synthase"/>
    <property type="match status" value="1"/>
</dbReference>
<dbReference type="STRING" id="39966.A0A369JS60"/>
<comment type="caution">
    <text evidence="20">The sequence shown here is derived from an EMBL/GenBank/DDBJ whole genome shotgun (WGS) entry which is preliminary data.</text>
</comment>
<protein>
    <recommendedName>
        <fullName evidence="17">Folylpolyglutamate synthase</fullName>
        <ecNumber evidence="17">6.3.2.17</ecNumber>
    </recommendedName>
    <alternativeName>
        <fullName evidence="17">Folylpoly-gamma-glutamate synthetase</fullName>
    </alternativeName>
    <alternativeName>
        <fullName evidence="17">Tetrahydrofolylpolyglutamate synthase</fullName>
    </alternativeName>
</protein>
<comment type="subcellular location">
    <subcellularLocation>
        <location evidence="3">Cytoplasm</location>
    </subcellularLocation>
    <subcellularLocation>
        <location evidence="1">Mitochondrion inner membrane</location>
    </subcellularLocation>
    <subcellularLocation>
        <location evidence="2">Mitochondrion matrix</location>
    </subcellularLocation>
</comment>
<dbReference type="PIRSF" id="PIRSF038895">
    <property type="entry name" value="FPGS"/>
    <property type="match status" value="1"/>
</dbReference>